<organism evidence="13">
    <name type="scientific">Mayetiola destructor</name>
    <name type="common">Hessian fly</name>
    <dbReference type="NCBI Taxonomy" id="39758"/>
    <lineage>
        <taxon>Eukaryota</taxon>
        <taxon>Metazoa</taxon>
        <taxon>Ecdysozoa</taxon>
        <taxon>Arthropoda</taxon>
        <taxon>Hexapoda</taxon>
        <taxon>Insecta</taxon>
        <taxon>Pterygota</taxon>
        <taxon>Neoptera</taxon>
        <taxon>Endopterygota</taxon>
        <taxon>Diptera</taxon>
        <taxon>Nematocera</taxon>
        <taxon>Sciaroidea</taxon>
        <taxon>Cecidomyiidae</taxon>
        <taxon>Mayetiola</taxon>
    </lineage>
</organism>
<evidence type="ECO:0000256" key="2">
    <source>
        <dbReference type="ARBA" id="ARBA00008872"/>
    </source>
</evidence>
<comment type="catalytic activity">
    <reaction evidence="10">
        <text>L-ornithine + H(+) = putrescine + CO2</text>
        <dbReference type="Rhea" id="RHEA:22964"/>
        <dbReference type="ChEBI" id="CHEBI:15378"/>
        <dbReference type="ChEBI" id="CHEBI:16526"/>
        <dbReference type="ChEBI" id="CHEBI:46911"/>
        <dbReference type="ChEBI" id="CHEBI:326268"/>
        <dbReference type="EC" id="4.1.1.17"/>
    </reaction>
</comment>
<dbReference type="PRINTS" id="PR01179">
    <property type="entry name" value="ODADCRBXLASE"/>
</dbReference>
<dbReference type="PROSITE" id="PS00878">
    <property type="entry name" value="ODR_DC_2_1"/>
    <property type="match status" value="1"/>
</dbReference>
<evidence type="ECO:0000256" key="8">
    <source>
        <dbReference type="ARBA" id="ARBA00037173"/>
    </source>
</evidence>
<dbReference type="InterPro" id="IPR000183">
    <property type="entry name" value="Orn/DAP/Arg_de-COase"/>
</dbReference>
<dbReference type="InterPro" id="IPR002433">
    <property type="entry name" value="Orn_de-COase"/>
</dbReference>
<comment type="similarity">
    <text evidence="2">Belongs to the Orn/Lys/Arg decarboxylase class-II family.</text>
</comment>
<dbReference type="Gene3D" id="2.40.37.10">
    <property type="entry name" value="Lyase, Ornithine Decarboxylase, Chain A, domain 1"/>
    <property type="match status" value="1"/>
</dbReference>
<reference evidence="13" key="1">
    <citation type="journal article" date="2015" name="BMC Plant Biol.">
        <title>Hessian fly larval feeding triggers enhanced polyamine levels in susceptible but not resistant wheat.</title>
        <authorList>
            <person name="Subramanyam S."/>
            <person name="Sardesai N."/>
            <person name="Minocha S.C."/>
            <person name="Zheng C."/>
            <person name="Shukle R.H."/>
            <person name="Williams C.E."/>
        </authorList>
    </citation>
    <scope>NUCLEOTIDE SEQUENCE</scope>
</reference>
<dbReference type="InterPro" id="IPR022644">
    <property type="entry name" value="De-COase2_N"/>
</dbReference>
<dbReference type="FunFam" id="3.20.20.10:FF:000005">
    <property type="entry name" value="Ornithine decarboxylase"/>
    <property type="match status" value="1"/>
</dbReference>
<evidence type="ECO:0000313" key="13">
    <source>
        <dbReference type="EMBL" id="AIZ03430.1"/>
    </source>
</evidence>
<comment type="subunit">
    <text evidence="9">Homodimer. Only the dimer is catalytically active, as the active sites are constructed of residues from both monomers.</text>
</comment>
<dbReference type="PANTHER" id="PTHR11482:SF6">
    <property type="entry name" value="ORNITHINE DECARBOXYLASE 1-RELATED"/>
    <property type="match status" value="1"/>
</dbReference>
<feature type="domain" description="Orn/DAP/Arg decarboxylase 2 N-terminal" evidence="12">
    <location>
        <begin position="42"/>
        <end position="275"/>
    </location>
</feature>
<dbReference type="Pfam" id="PF02784">
    <property type="entry name" value="Orn_Arg_deC_N"/>
    <property type="match status" value="1"/>
</dbReference>
<gene>
    <name evidence="13" type="primary">odc</name>
</gene>
<dbReference type="EC" id="4.1.1.17" evidence="7"/>
<evidence type="ECO:0000256" key="3">
    <source>
        <dbReference type="ARBA" id="ARBA00022898"/>
    </source>
</evidence>
<proteinExistence type="evidence at transcript level"/>
<dbReference type="EMBL" id="KJ136117">
    <property type="protein sequence ID" value="AIZ03430.1"/>
    <property type="molecule type" value="mRNA"/>
</dbReference>
<evidence type="ECO:0000256" key="5">
    <source>
        <dbReference type="ARBA" id="ARBA00023239"/>
    </source>
</evidence>
<feature type="active site" description="Proton donor" evidence="11">
    <location>
        <position position="343"/>
    </location>
</feature>
<evidence type="ECO:0000256" key="10">
    <source>
        <dbReference type="ARBA" id="ARBA00049127"/>
    </source>
</evidence>
<comment type="cofactor">
    <cofactor evidence="1 11">
        <name>pyridoxal 5'-phosphate</name>
        <dbReference type="ChEBI" id="CHEBI:597326"/>
    </cofactor>
</comment>
<dbReference type="GO" id="GO:0004586">
    <property type="term" value="F:ornithine decarboxylase activity"/>
    <property type="evidence" value="ECO:0007669"/>
    <property type="project" value="UniProtKB-EC"/>
</dbReference>
<protein>
    <recommendedName>
        <fullName evidence="7">ornithine decarboxylase</fullName>
        <ecNumber evidence="7">4.1.1.17</ecNumber>
    </recommendedName>
</protein>
<dbReference type="InterPro" id="IPR022653">
    <property type="entry name" value="De-COase2_pyr-phos_BS"/>
</dbReference>
<evidence type="ECO:0000256" key="1">
    <source>
        <dbReference type="ARBA" id="ARBA00001933"/>
    </source>
</evidence>
<dbReference type="AlphaFoldDB" id="A0A0B4RYF6"/>
<comment type="pathway">
    <text evidence="6">Amine and polyamine biosynthesis; putrescine biosynthesis via L-ornithine pathway; putrescine from L-ornithine: step 1/1.</text>
</comment>
<evidence type="ECO:0000256" key="11">
    <source>
        <dbReference type="PIRSR" id="PIRSR600183-50"/>
    </source>
</evidence>
<dbReference type="SUPFAM" id="SSF50621">
    <property type="entry name" value="Alanine racemase C-terminal domain-like"/>
    <property type="match status" value="1"/>
</dbReference>
<sequence length="419" mass="46551">MKIYGSNKLQVIDGPLDAIEEIRLQSKHGHAGEEALYICNVTDIINKHKIWKQSMPRVVPFYAVKCNDSPIVIQTLASLGTGFDCASKGEISKVISHGVAADSIIYANPTKPISHLKFSAEMEVRTMTVDGDFELYKIHKHYPAAELVLRIRCDAKISQCPLGEKYGCDPNTEAPQLIELAKSLNLNMIGISFHVGSGCQDAPIFAKAIHAARKLFDFAETVGYKFNLLDIGGGFPGDKNTHINEIASIVNTSLDLYFPSSDVIVIAEPGRFYVASAYTLACRVHSKREIRKDGKSESMMYFINDGVYGSFNCQLYDHKIVKPITLKPSNDGLFKSSIWGPTCDALDQICESILLPKLNIDDFIIFEDMGAYTIPIASPFNGFPLPRVEYYIERKHLEDINSTTASHEYILLPDSLIDN</sequence>
<feature type="modified residue" description="N6-(pyridoxal phosphate)lysine" evidence="11">
    <location>
        <position position="65"/>
    </location>
</feature>
<dbReference type="GO" id="GO:0005737">
    <property type="term" value="C:cytoplasm"/>
    <property type="evidence" value="ECO:0007669"/>
    <property type="project" value="TreeGrafter"/>
</dbReference>
<dbReference type="InterPro" id="IPR009006">
    <property type="entry name" value="Ala_racemase/Decarboxylase_C"/>
</dbReference>
<keyword evidence="4" id="KW-0620">Polyamine biosynthesis</keyword>
<dbReference type="InterPro" id="IPR029066">
    <property type="entry name" value="PLP-binding_barrel"/>
</dbReference>
<name>A0A0B4RYF6_MAYDE</name>
<evidence type="ECO:0000256" key="6">
    <source>
        <dbReference type="ARBA" id="ARBA00034115"/>
    </source>
</evidence>
<dbReference type="GO" id="GO:0033387">
    <property type="term" value="P:putrescine biosynthetic process from arginine, via ornithine"/>
    <property type="evidence" value="ECO:0007669"/>
    <property type="project" value="TreeGrafter"/>
</dbReference>
<evidence type="ECO:0000256" key="9">
    <source>
        <dbReference type="ARBA" id="ARBA00046672"/>
    </source>
</evidence>
<dbReference type="PANTHER" id="PTHR11482">
    <property type="entry name" value="ARGININE/DIAMINOPIMELATE/ORNITHINE DECARBOXYLASE"/>
    <property type="match status" value="1"/>
</dbReference>
<comment type="function">
    <text evidence="8">Catalyzes the first and rate-limiting step of polyamine biosynthesis that converts ornithine into putrescine, which is the precursor for the polyamines, spermidine and spermine. Polyamines are essential for cell proliferation and are implicated in cellular processes, ranging from DNA replication to apoptosis.</text>
</comment>
<dbReference type="PRINTS" id="PR01182">
    <property type="entry name" value="ORNDCRBXLASE"/>
</dbReference>
<evidence type="ECO:0000256" key="7">
    <source>
        <dbReference type="ARBA" id="ARBA00034138"/>
    </source>
</evidence>
<keyword evidence="3 11" id="KW-0663">Pyridoxal phosphate</keyword>
<dbReference type="SUPFAM" id="SSF51419">
    <property type="entry name" value="PLP-binding barrel"/>
    <property type="match status" value="1"/>
</dbReference>
<accession>A0A0B4RYF6</accession>
<keyword evidence="5" id="KW-0456">Lyase</keyword>
<dbReference type="Gene3D" id="3.20.20.10">
    <property type="entry name" value="Alanine racemase"/>
    <property type="match status" value="1"/>
</dbReference>
<dbReference type="CDD" id="cd00622">
    <property type="entry name" value="PLPDE_III_ODC"/>
    <property type="match status" value="1"/>
</dbReference>
<evidence type="ECO:0000256" key="4">
    <source>
        <dbReference type="ARBA" id="ARBA00023115"/>
    </source>
</evidence>
<evidence type="ECO:0000259" key="12">
    <source>
        <dbReference type="Pfam" id="PF02784"/>
    </source>
</evidence>